<dbReference type="PANTHER" id="PTHR43132:SF2">
    <property type="entry name" value="ARSENICAL RESISTANCE OPERON REPRESSOR ARSR-RELATED"/>
    <property type="match status" value="1"/>
</dbReference>
<dbReference type="PRINTS" id="PR00778">
    <property type="entry name" value="HTHARSR"/>
</dbReference>
<dbReference type="InterPro" id="IPR011991">
    <property type="entry name" value="ArsR-like_HTH"/>
</dbReference>
<dbReference type="SUPFAM" id="SSF46785">
    <property type="entry name" value="Winged helix' DNA-binding domain"/>
    <property type="match status" value="1"/>
</dbReference>
<dbReference type="InterPro" id="IPR036388">
    <property type="entry name" value="WH-like_DNA-bd_sf"/>
</dbReference>
<accession>A0A9Q8YGN6</accession>
<dbReference type="Gene3D" id="1.10.10.10">
    <property type="entry name" value="Winged helix-like DNA-binding domain superfamily/Winged helix DNA-binding domain"/>
    <property type="match status" value="1"/>
</dbReference>
<dbReference type="Pfam" id="PF12840">
    <property type="entry name" value="HTH_20"/>
    <property type="match status" value="1"/>
</dbReference>
<keyword evidence="3" id="KW-0804">Transcription</keyword>
<sequence>MESETAILALAALAQSTRLETFRLLVRHAPDGLAAGEIARALAVPQNTMSAHLNILARAGLVTSERHSRMIVYRAALPRLRDLTLFLVKDCCGGRADLCGSLVEELNPCRSTEKVTP</sequence>
<reference evidence="5" key="1">
    <citation type="submission" date="2022-06" db="EMBL/GenBank/DDBJ databases">
        <title>Physiological and biochemical characterization and genomic elucidation of a strain of the genus Ensifer adhaerens M8 that combines arsenic oxidation and chromium reduction.</title>
        <authorList>
            <person name="Li X."/>
            <person name="Yu c."/>
        </authorList>
    </citation>
    <scope>NUCLEOTIDE SEQUENCE</scope>
    <source>
        <strain evidence="5">M8</strain>
        <plasmid evidence="5">pD</plasmid>
    </source>
</reference>
<protein>
    <submittedName>
        <fullName evidence="5">Metalloregulator ArsR/SmtB family transcription factor</fullName>
    </submittedName>
</protein>
<feature type="domain" description="HTH arsR-type" evidence="4">
    <location>
        <begin position="1"/>
        <end position="95"/>
    </location>
</feature>
<geneLocation type="plasmid" evidence="5 6">
    <name>pD</name>
</geneLocation>
<dbReference type="GO" id="GO:0003677">
    <property type="term" value="F:DNA binding"/>
    <property type="evidence" value="ECO:0007669"/>
    <property type="project" value="UniProtKB-KW"/>
</dbReference>
<gene>
    <name evidence="5" type="ORF">NE863_36165</name>
</gene>
<proteinExistence type="predicted"/>
<dbReference type="InterPro" id="IPR051011">
    <property type="entry name" value="Metal_resp_trans_reg"/>
</dbReference>
<evidence type="ECO:0000313" key="5">
    <source>
        <dbReference type="EMBL" id="USJ28558.1"/>
    </source>
</evidence>
<dbReference type="PROSITE" id="PS50987">
    <property type="entry name" value="HTH_ARSR_2"/>
    <property type="match status" value="1"/>
</dbReference>
<organism evidence="5 6">
    <name type="scientific">Ensifer adhaerens</name>
    <name type="common">Sinorhizobium morelense</name>
    <dbReference type="NCBI Taxonomy" id="106592"/>
    <lineage>
        <taxon>Bacteria</taxon>
        <taxon>Pseudomonadati</taxon>
        <taxon>Pseudomonadota</taxon>
        <taxon>Alphaproteobacteria</taxon>
        <taxon>Hyphomicrobiales</taxon>
        <taxon>Rhizobiaceae</taxon>
        <taxon>Sinorhizobium/Ensifer group</taxon>
        <taxon>Ensifer</taxon>
    </lineage>
</organism>
<dbReference type="SMART" id="SM00418">
    <property type="entry name" value="HTH_ARSR"/>
    <property type="match status" value="1"/>
</dbReference>
<dbReference type="EMBL" id="CP098811">
    <property type="protein sequence ID" value="USJ28558.1"/>
    <property type="molecule type" value="Genomic_DNA"/>
</dbReference>
<dbReference type="RefSeq" id="WP_058322214.1">
    <property type="nucleotide sequence ID" value="NZ_CP098811.1"/>
</dbReference>
<evidence type="ECO:0000256" key="1">
    <source>
        <dbReference type="ARBA" id="ARBA00023015"/>
    </source>
</evidence>
<dbReference type="CDD" id="cd00090">
    <property type="entry name" value="HTH_ARSR"/>
    <property type="match status" value="1"/>
</dbReference>
<keyword evidence="1" id="KW-0805">Transcription regulation</keyword>
<evidence type="ECO:0000313" key="6">
    <source>
        <dbReference type="Proteomes" id="UP001055460"/>
    </source>
</evidence>
<dbReference type="InterPro" id="IPR036390">
    <property type="entry name" value="WH_DNA-bd_sf"/>
</dbReference>
<dbReference type="InterPro" id="IPR001845">
    <property type="entry name" value="HTH_ArsR_DNA-bd_dom"/>
</dbReference>
<evidence type="ECO:0000256" key="3">
    <source>
        <dbReference type="ARBA" id="ARBA00023163"/>
    </source>
</evidence>
<evidence type="ECO:0000259" key="4">
    <source>
        <dbReference type="PROSITE" id="PS50987"/>
    </source>
</evidence>
<evidence type="ECO:0000256" key="2">
    <source>
        <dbReference type="ARBA" id="ARBA00023125"/>
    </source>
</evidence>
<dbReference type="NCBIfam" id="NF033788">
    <property type="entry name" value="HTH_metalloreg"/>
    <property type="match status" value="1"/>
</dbReference>
<keyword evidence="2" id="KW-0238">DNA-binding</keyword>
<keyword evidence="5" id="KW-0614">Plasmid</keyword>
<dbReference type="Proteomes" id="UP001055460">
    <property type="component" value="Plasmid pD"/>
</dbReference>
<name>A0A9Q8YGN6_ENSAD</name>
<dbReference type="GO" id="GO:0003700">
    <property type="term" value="F:DNA-binding transcription factor activity"/>
    <property type="evidence" value="ECO:0007669"/>
    <property type="project" value="InterPro"/>
</dbReference>
<dbReference type="PANTHER" id="PTHR43132">
    <property type="entry name" value="ARSENICAL RESISTANCE OPERON REPRESSOR ARSR-RELATED"/>
    <property type="match status" value="1"/>
</dbReference>
<dbReference type="AlphaFoldDB" id="A0A9Q8YGN6"/>